<sequence length="97" mass="10930">MAIFHSAWESNHKGAKKGSFDAILVFHVLLLLEDEQMVLQRINELLRPGGLLISATPCVGEKLLLKSLLWFAGKFGLTPDIRSFKIRDLRTQRADVV</sequence>
<evidence type="ECO:0000313" key="2">
    <source>
        <dbReference type="EMBL" id="TNJ63962.1"/>
    </source>
</evidence>
<organism evidence="2 3">
    <name type="scientific">Paenibacillus hemerocallicola</name>
    <dbReference type="NCBI Taxonomy" id="1172614"/>
    <lineage>
        <taxon>Bacteria</taxon>
        <taxon>Bacillati</taxon>
        <taxon>Bacillota</taxon>
        <taxon>Bacilli</taxon>
        <taxon>Bacillales</taxon>
        <taxon>Paenibacillaceae</taxon>
        <taxon>Paenibacillus</taxon>
    </lineage>
</organism>
<dbReference type="InterPro" id="IPR013216">
    <property type="entry name" value="Methyltransf_11"/>
</dbReference>
<keyword evidence="2" id="KW-0808">Transferase</keyword>
<dbReference type="GO" id="GO:0032259">
    <property type="term" value="P:methylation"/>
    <property type="evidence" value="ECO:0007669"/>
    <property type="project" value="UniProtKB-KW"/>
</dbReference>
<name>A0A5C4T4I3_9BACL</name>
<keyword evidence="3" id="KW-1185">Reference proteome</keyword>
<dbReference type="OrthoDB" id="9791837at2"/>
<keyword evidence="2" id="KW-0489">Methyltransferase</keyword>
<comment type="caution">
    <text evidence="2">The sequence shown here is derived from an EMBL/GenBank/DDBJ whole genome shotgun (WGS) entry which is preliminary data.</text>
</comment>
<dbReference type="AlphaFoldDB" id="A0A5C4T4I3"/>
<dbReference type="InterPro" id="IPR029063">
    <property type="entry name" value="SAM-dependent_MTases_sf"/>
</dbReference>
<reference evidence="2 3" key="1">
    <citation type="submission" date="2019-05" db="EMBL/GenBank/DDBJ databases">
        <title>We sequenced the genome of Paenibacillus hemerocallicola KCTC 33185 for further insight into its adaptation and study the phylogeny of Paenibacillus.</title>
        <authorList>
            <person name="Narsing Rao M.P."/>
        </authorList>
    </citation>
    <scope>NUCLEOTIDE SEQUENCE [LARGE SCALE GENOMIC DNA]</scope>
    <source>
        <strain evidence="2 3">KCTC 33185</strain>
    </source>
</reference>
<feature type="domain" description="Methyltransferase type 11" evidence="1">
    <location>
        <begin position="16"/>
        <end position="53"/>
    </location>
</feature>
<evidence type="ECO:0000313" key="3">
    <source>
        <dbReference type="Proteomes" id="UP000307943"/>
    </source>
</evidence>
<dbReference type="SUPFAM" id="SSF53335">
    <property type="entry name" value="S-adenosyl-L-methionine-dependent methyltransferases"/>
    <property type="match status" value="1"/>
</dbReference>
<dbReference type="Gene3D" id="3.40.50.150">
    <property type="entry name" value="Vaccinia Virus protein VP39"/>
    <property type="match status" value="1"/>
</dbReference>
<dbReference type="Pfam" id="PF08241">
    <property type="entry name" value="Methyltransf_11"/>
    <property type="match status" value="1"/>
</dbReference>
<protein>
    <submittedName>
        <fullName evidence="2">Class I SAM-dependent methyltransferase</fullName>
    </submittedName>
</protein>
<dbReference type="EMBL" id="VDCQ01000035">
    <property type="protein sequence ID" value="TNJ63962.1"/>
    <property type="molecule type" value="Genomic_DNA"/>
</dbReference>
<dbReference type="GO" id="GO:0008757">
    <property type="term" value="F:S-adenosylmethionine-dependent methyltransferase activity"/>
    <property type="evidence" value="ECO:0007669"/>
    <property type="project" value="InterPro"/>
</dbReference>
<gene>
    <name evidence="2" type="ORF">FE784_22640</name>
</gene>
<dbReference type="Proteomes" id="UP000307943">
    <property type="component" value="Unassembled WGS sequence"/>
</dbReference>
<accession>A0A5C4T4I3</accession>
<proteinExistence type="predicted"/>
<evidence type="ECO:0000259" key="1">
    <source>
        <dbReference type="Pfam" id="PF08241"/>
    </source>
</evidence>